<feature type="domain" description="HTH araC/xylS-type" evidence="4">
    <location>
        <begin position="242"/>
        <end position="339"/>
    </location>
</feature>
<evidence type="ECO:0000313" key="6">
    <source>
        <dbReference type="Proteomes" id="UP000315677"/>
    </source>
</evidence>
<dbReference type="GO" id="GO:0000976">
    <property type="term" value="F:transcription cis-regulatory region binding"/>
    <property type="evidence" value="ECO:0007669"/>
    <property type="project" value="TreeGrafter"/>
</dbReference>
<dbReference type="GO" id="GO:0005829">
    <property type="term" value="C:cytosol"/>
    <property type="evidence" value="ECO:0007669"/>
    <property type="project" value="TreeGrafter"/>
</dbReference>
<dbReference type="PROSITE" id="PS01124">
    <property type="entry name" value="HTH_ARAC_FAMILY_2"/>
    <property type="match status" value="1"/>
</dbReference>
<dbReference type="Proteomes" id="UP000315677">
    <property type="component" value="Unassembled WGS sequence"/>
</dbReference>
<evidence type="ECO:0000256" key="2">
    <source>
        <dbReference type="ARBA" id="ARBA00023125"/>
    </source>
</evidence>
<comment type="caution">
    <text evidence="5">The sequence shown here is derived from an EMBL/GenBank/DDBJ whole genome shotgun (WGS) entry which is preliminary data.</text>
</comment>
<dbReference type="SMART" id="SM00342">
    <property type="entry name" value="HTH_ARAC"/>
    <property type="match status" value="1"/>
</dbReference>
<reference evidence="5 6" key="1">
    <citation type="submission" date="2019-06" db="EMBL/GenBank/DDBJ databases">
        <title>Sequencing the genomes of 1000 actinobacteria strains.</title>
        <authorList>
            <person name="Klenk H.-P."/>
        </authorList>
    </citation>
    <scope>NUCLEOTIDE SEQUENCE [LARGE SCALE GENOMIC DNA]</scope>
    <source>
        <strain evidence="5 6">DSM 45301</strain>
    </source>
</reference>
<dbReference type="RefSeq" id="WP_142055841.1">
    <property type="nucleotide sequence ID" value="NZ_VFPA01000002.1"/>
</dbReference>
<evidence type="ECO:0000259" key="4">
    <source>
        <dbReference type="PROSITE" id="PS01124"/>
    </source>
</evidence>
<dbReference type="SUPFAM" id="SSF46689">
    <property type="entry name" value="Homeodomain-like"/>
    <property type="match status" value="1"/>
</dbReference>
<dbReference type="GO" id="GO:0003700">
    <property type="term" value="F:DNA-binding transcription factor activity"/>
    <property type="evidence" value="ECO:0007669"/>
    <property type="project" value="InterPro"/>
</dbReference>
<evidence type="ECO:0000256" key="3">
    <source>
        <dbReference type="ARBA" id="ARBA00023163"/>
    </source>
</evidence>
<dbReference type="OrthoDB" id="5241536at2"/>
<evidence type="ECO:0000313" key="5">
    <source>
        <dbReference type="EMBL" id="TQM11587.1"/>
    </source>
</evidence>
<dbReference type="PANTHER" id="PTHR47894">
    <property type="entry name" value="HTH-TYPE TRANSCRIPTIONAL REGULATOR GADX"/>
    <property type="match status" value="1"/>
</dbReference>
<keyword evidence="6" id="KW-1185">Reference proteome</keyword>
<dbReference type="EMBL" id="VFPA01000002">
    <property type="protein sequence ID" value="TQM11587.1"/>
    <property type="molecule type" value="Genomic_DNA"/>
</dbReference>
<evidence type="ECO:0000256" key="1">
    <source>
        <dbReference type="ARBA" id="ARBA00023015"/>
    </source>
</evidence>
<dbReference type="Pfam" id="PF12833">
    <property type="entry name" value="HTH_18"/>
    <property type="match status" value="1"/>
</dbReference>
<proteinExistence type="predicted"/>
<keyword evidence="2" id="KW-0238">DNA-binding</keyword>
<dbReference type="InterPro" id="IPR032687">
    <property type="entry name" value="AraC-type_N"/>
</dbReference>
<gene>
    <name evidence="5" type="ORF">FB558_4152</name>
</gene>
<sequence>MTSIGSSNKAVIPPTVLAAVLEIGRREGLPVTSWLSGTGLDPALLYAPGARVSLQQARTVLRRALAALPGRALGVEVGERDALLSFGLLGVAMRASETLGEGLTLAQELHQASGSLLDVEREDLGSRIGVRFWERWPDPGLAAFLCEEALVSTVIVVRSMLADPTWAPLQVDLAYPRPAHAARYHQVLRCPITFDAGANRMVIPAALMERPLPTRHEPTRRAAIEASRSMLAPGEPPSDLVASLETLLAGHLRRPLSMRDVAERLHVTERTLHRRLAEAGVRFRDVANRVRERRATSLLRHSSVPVSEVATEVGFGDSREFRRAYARWTGRTPSQARGGRSPD</sequence>
<dbReference type="InterPro" id="IPR009057">
    <property type="entry name" value="Homeodomain-like_sf"/>
</dbReference>
<protein>
    <submittedName>
        <fullName evidence="5">AraC family transcriptional regulator</fullName>
    </submittedName>
</protein>
<dbReference type="Gene3D" id="1.10.10.60">
    <property type="entry name" value="Homeodomain-like"/>
    <property type="match status" value="1"/>
</dbReference>
<dbReference type="InterPro" id="IPR018060">
    <property type="entry name" value="HTH_AraC"/>
</dbReference>
<dbReference type="AlphaFoldDB" id="A0A543DQI4"/>
<keyword evidence="1" id="KW-0805">Transcription regulation</keyword>
<organism evidence="5 6">
    <name type="scientific">Pseudonocardia kunmingensis</name>
    <dbReference type="NCBI Taxonomy" id="630975"/>
    <lineage>
        <taxon>Bacteria</taxon>
        <taxon>Bacillati</taxon>
        <taxon>Actinomycetota</taxon>
        <taxon>Actinomycetes</taxon>
        <taxon>Pseudonocardiales</taxon>
        <taxon>Pseudonocardiaceae</taxon>
        <taxon>Pseudonocardia</taxon>
    </lineage>
</organism>
<dbReference type="PANTHER" id="PTHR47894:SF1">
    <property type="entry name" value="HTH-TYPE TRANSCRIPTIONAL REGULATOR VQSM"/>
    <property type="match status" value="1"/>
</dbReference>
<keyword evidence="3" id="KW-0804">Transcription</keyword>
<name>A0A543DQI4_9PSEU</name>
<dbReference type="Pfam" id="PF12625">
    <property type="entry name" value="Arabinose_bd"/>
    <property type="match status" value="1"/>
</dbReference>
<accession>A0A543DQI4</accession>